<dbReference type="RefSeq" id="WP_033253420.1">
    <property type="nucleotide sequence ID" value="NZ_BSRX01000016.1"/>
</dbReference>
<sequence length="61" mass="5953">MGSATLTDDTHVITALTPTSITWAGAHQRAGHSSGQAVWLQNTAGGGFAASTGAAVGVTVS</sequence>
<evidence type="ECO:0000313" key="2">
    <source>
        <dbReference type="Proteomes" id="UP001165143"/>
    </source>
</evidence>
<gene>
    <name evidence="1" type="ORF">Kpho01_30980</name>
</gene>
<evidence type="ECO:0000313" key="1">
    <source>
        <dbReference type="EMBL" id="GLW55087.1"/>
    </source>
</evidence>
<dbReference type="EMBL" id="BSRX01000016">
    <property type="protein sequence ID" value="GLW55087.1"/>
    <property type="molecule type" value="Genomic_DNA"/>
</dbReference>
<proteinExistence type="predicted"/>
<dbReference type="Proteomes" id="UP001165143">
    <property type="component" value="Unassembled WGS sequence"/>
</dbReference>
<organism evidence="1 2">
    <name type="scientific">Kitasatospora phosalacinea</name>
    <dbReference type="NCBI Taxonomy" id="2065"/>
    <lineage>
        <taxon>Bacteria</taxon>
        <taxon>Bacillati</taxon>
        <taxon>Actinomycetota</taxon>
        <taxon>Actinomycetes</taxon>
        <taxon>Kitasatosporales</taxon>
        <taxon>Streptomycetaceae</taxon>
        <taxon>Kitasatospora</taxon>
    </lineage>
</organism>
<reference evidence="1" key="1">
    <citation type="submission" date="2023-02" db="EMBL/GenBank/DDBJ databases">
        <title>Kitasatospora phosalacinea NBRC 14362.</title>
        <authorList>
            <person name="Ichikawa N."/>
            <person name="Sato H."/>
            <person name="Tonouchi N."/>
        </authorList>
    </citation>
    <scope>NUCLEOTIDE SEQUENCE</scope>
    <source>
        <strain evidence="1">NBRC 14362</strain>
    </source>
</reference>
<name>A0A9W6PHS2_9ACTN</name>
<dbReference type="AlphaFoldDB" id="A0A9W6PHS2"/>
<protein>
    <submittedName>
        <fullName evidence="1">Uncharacterized protein</fullName>
    </submittedName>
</protein>
<comment type="caution">
    <text evidence="1">The sequence shown here is derived from an EMBL/GenBank/DDBJ whole genome shotgun (WGS) entry which is preliminary data.</text>
</comment>
<accession>A0A9W6PHS2</accession>